<dbReference type="Gene3D" id="3.40.50.2000">
    <property type="entry name" value="Glycogen Phosphorylase B"/>
    <property type="match status" value="2"/>
</dbReference>
<dbReference type="Pfam" id="PF23297">
    <property type="entry name" value="ACP_SdgA_C"/>
    <property type="match status" value="1"/>
</dbReference>
<dbReference type="PROSITE" id="PS52004">
    <property type="entry name" value="KS3_2"/>
    <property type="match status" value="1"/>
</dbReference>
<dbReference type="InterPro" id="IPR050444">
    <property type="entry name" value="Polyketide_Synthase"/>
</dbReference>
<dbReference type="EMBL" id="CAJNOI010000566">
    <property type="protein sequence ID" value="CAF1308705.1"/>
    <property type="molecule type" value="Genomic_DNA"/>
</dbReference>
<dbReference type="GO" id="GO:0004315">
    <property type="term" value="F:3-oxoacyl-[acyl-carrier-protein] synthase activity"/>
    <property type="evidence" value="ECO:0007669"/>
    <property type="project" value="InterPro"/>
</dbReference>
<dbReference type="SMART" id="SM00825">
    <property type="entry name" value="PKS_KS"/>
    <property type="match status" value="1"/>
</dbReference>
<dbReference type="GO" id="GO:0016491">
    <property type="term" value="F:oxidoreductase activity"/>
    <property type="evidence" value="ECO:0007669"/>
    <property type="project" value="InterPro"/>
</dbReference>
<dbReference type="Gene3D" id="3.40.50.720">
    <property type="entry name" value="NAD(P)-binding Rossmann-like Domain"/>
    <property type="match status" value="3"/>
</dbReference>
<dbReference type="Pfam" id="PF00107">
    <property type="entry name" value="ADH_zinc_N"/>
    <property type="match status" value="1"/>
</dbReference>
<evidence type="ECO:0000313" key="12">
    <source>
        <dbReference type="EMBL" id="CAF1578921.1"/>
    </source>
</evidence>
<dbReference type="InterPro" id="IPR016035">
    <property type="entry name" value="Acyl_Trfase/lysoPLipase"/>
</dbReference>
<dbReference type="GO" id="GO:0031177">
    <property type="term" value="F:phosphopantetheine binding"/>
    <property type="evidence" value="ECO:0007669"/>
    <property type="project" value="InterPro"/>
</dbReference>
<dbReference type="SMART" id="SM00827">
    <property type="entry name" value="PKS_AT"/>
    <property type="match status" value="1"/>
</dbReference>
<keyword evidence="5" id="KW-0511">Multifunctional enzyme</keyword>
<dbReference type="SUPFAM" id="SSF55048">
    <property type="entry name" value="Probable ACP-binding domain of malonyl-CoA ACP transacylase"/>
    <property type="match status" value="1"/>
</dbReference>
<evidence type="ECO:0000259" key="10">
    <source>
        <dbReference type="PROSITE" id="PS52019"/>
    </source>
</evidence>
<dbReference type="SMART" id="SM00823">
    <property type="entry name" value="PKS_PP"/>
    <property type="match status" value="1"/>
</dbReference>
<dbReference type="InterPro" id="IPR013154">
    <property type="entry name" value="ADH-like_N"/>
</dbReference>
<dbReference type="SUPFAM" id="SSF53901">
    <property type="entry name" value="Thiolase-like"/>
    <property type="match status" value="1"/>
</dbReference>
<evidence type="ECO:0000313" key="11">
    <source>
        <dbReference type="EMBL" id="CAF1308705.1"/>
    </source>
</evidence>
<dbReference type="InterPro" id="IPR013968">
    <property type="entry name" value="PKS_KR"/>
</dbReference>
<dbReference type="PANTHER" id="PTHR45681:SF6">
    <property type="entry name" value="POLYKETIDE SYNTHASE 37"/>
    <property type="match status" value="1"/>
</dbReference>
<dbReference type="InterPro" id="IPR009081">
    <property type="entry name" value="PP-bd_ACP"/>
</dbReference>
<evidence type="ECO:0000256" key="1">
    <source>
        <dbReference type="ARBA" id="ARBA00022450"/>
    </source>
</evidence>
<dbReference type="InterPro" id="IPR016036">
    <property type="entry name" value="Malonyl_transacylase_ACP-bd"/>
</dbReference>
<dbReference type="Pfam" id="PF14765">
    <property type="entry name" value="PS-DH"/>
    <property type="match status" value="1"/>
</dbReference>
<keyword evidence="2" id="KW-0597">Phosphoprotein</keyword>
<dbReference type="EMBL" id="CAJNOM010000926">
    <property type="protein sequence ID" value="CAF1578921.1"/>
    <property type="molecule type" value="Genomic_DNA"/>
</dbReference>
<dbReference type="InterPro" id="IPR011032">
    <property type="entry name" value="GroES-like_sf"/>
</dbReference>
<dbReference type="InterPro" id="IPR014031">
    <property type="entry name" value="Ketoacyl_synth_C"/>
</dbReference>
<dbReference type="InterPro" id="IPR049551">
    <property type="entry name" value="PKS_DH_C"/>
</dbReference>
<dbReference type="Gene3D" id="3.40.47.10">
    <property type="match status" value="1"/>
</dbReference>
<evidence type="ECO:0000259" key="8">
    <source>
        <dbReference type="PROSITE" id="PS50075"/>
    </source>
</evidence>
<feature type="active site" description="Proton donor; for dehydratase activity" evidence="7">
    <location>
        <position position="1194"/>
    </location>
</feature>
<dbReference type="PANTHER" id="PTHR45681">
    <property type="entry name" value="POLYKETIDE SYNTHASE 44-RELATED"/>
    <property type="match status" value="1"/>
</dbReference>
<dbReference type="Pfam" id="PF00698">
    <property type="entry name" value="Acyl_transf_1"/>
    <property type="match status" value="1"/>
</dbReference>
<dbReference type="SUPFAM" id="SSF52151">
    <property type="entry name" value="FabD/lysophospholipase-like"/>
    <property type="match status" value="1"/>
</dbReference>
<dbReference type="GO" id="GO:0006633">
    <property type="term" value="P:fatty acid biosynthetic process"/>
    <property type="evidence" value="ECO:0007669"/>
    <property type="project" value="UniProtKB-UniPathway"/>
</dbReference>
<dbReference type="Gene3D" id="3.40.50.150">
    <property type="entry name" value="Vaccinia Virus protein VP39"/>
    <property type="match status" value="1"/>
</dbReference>
<evidence type="ECO:0000256" key="6">
    <source>
        <dbReference type="ARBA" id="ARBA00023315"/>
    </source>
</evidence>
<dbReference type="Gene3D" id="3.30.70.3290">
    <property type="match status" value="1"/>
</dbReference>
<keyword evidence="1" id="KW-0596">Phosphopantetheine</keyword>
<evidence type="ECO:0000259" key="9">
    <source>
        <dbReference type="PROSITE" id="PS52004"/>
    </source>
</evidence>
<feature type="region of interest" description="C-terminal hotdog fold" evidence="7">
    <location>
        <begin position="1133"/>
        <end position="1282"/>
    </location>
</feature>
<dbReference type="Gene3D" id="3.90.180.10">
    <property type="entry name" value="Medium-chain alcohol dehydrogenases, catalytic domain"/>
    <property type="match status" value="1"/>
</dbReference>
<dbReference type="Pfam" id="PF08240">
    <property type="entry name" value="ADH_N"/>
    <property type="match status" value="1"/>
</dbReference>
<dbReference type="CDD" id="cd00833">
    <property type="entry name" value="PKS"/>
    <property type="match status" value="1"/>
</dbReference>
<keyword evidence="13" id="KW-1185">Reference proteome</keyword>
<dbReference type="SUPFAM" id="SSF47336">
    <property type="entry name" value="ACP-like"/>
    <property type="match status" value="1"/>
</dbReference>
<dbReference type="InterPro" id="IPR001227">
    <property type="entry name" value="Ac_transferase_dom_sf"/>
</dbReference>
<sequence>MANYSSIEPIAIVGIACEFAGGIHTPTEFWQALEERRSLDSDIPIERTDLMSYCAHMLNQDSGEFCSKLIRRGYFLPTSVLDTFDAGYFNLSDGDASSMDPCHRLLMLKFVHLIDDAGYTLEKIRGSRTAVYIGQFSNDHVMASLRLKPEHRTRYHCPNVLLYNASARLSYHFDLHGSNVSLDTACSSSLQAIQFGVQALRTGEADMAVCGAVNTVLTPEQLLNFSSIGAIAVDGLSRAFSIDANGYAKGEGLGLVLLKRLSDAERDGDRIYCVLRDILSNHDGCENKNGYVVPSADGQEHLLNEIYTRTQYDRNRIFYAEAHGTGTQVGDPIEANTIGKFFQRSSLDPPLLIGSVKTSVGHTEGAAGIASLIKVCLSMKHRRIPPNMHFKTFNPKIEAQRYNLHVVQTIVPFPPFDPNNPNEHPVAISISSFGIGGNNAHAIIEEYHPKQTSITTNGHIYNEQLQQYFLFLFSTKSSESLHKQVASFHAWLRQVTVPNNEQSFLAHISQQCLLKRTISYEHLAIFISASLAQLQQQLDSFVSQHSNPGVVITKRLLLNNPRICFVFSGQGPQWWAMGRQLYSSEPVFRRWIQLISEEFLKINNSEYNLLEEMIEKEEQASRINDTNIAQPALFSIQVALAALLLSWHIFPSAIVSHSAGEQAAAFVAGRLSLTEAICLVYHRSRLQHRNTRQGGRMLAVAMDEQEARDLLLQGIEDRVCVAVVNSPRSITLSGDEKIIEEIETILSTFYPKVFKARLRIQNAFHSHQMDRFGIKEEMLSTLKHIRGLPLQDKKIMFNVDCAHVPLYSCVTGRLIDDNMPLNAEYWWSNVRQCIRFRDAIQTIINHGSIDTFLEISPHPVLAVSIRECYEKIASTYPLILPTLKRKEDEQITLLTCVAQLSHSLDVWHHYLSSRSIQANGSMQHLFDTFPLYAFNLTPCWYESKESAIERRAYRIPTHPLLGVRQWSGHASATWKSLINVNLPEHAYLIQHKIRDATLLPATAFVEMALAACYELLQATTSNEVPPPIAFENVEFVKVLALSTHELTEMITQIVMPMREWFIYSRPWSSSGQDCLRPSGMSCDDFVNSFTNQQALNSYSLGEFTLHARGLIDIGPHLNIYASAAVRFDNEITNWPYMDCETMYGHFATRGFQYGPRFTVTNWAKCVTSKVISSISPRNEEHKDDRYHLHPILTDGSLQAPLFILPGAETFLPVSLGKIIVYGSTFNAPEMICNVHFHSSLAGLSQEHAVTLDSAIFNGQDDIASSNTKPIVMFQMFKYQRQTSHWSLSNKSLLEKINEFSSALNGQFAEYLPIVITRHCLEKKWSHILIDSSETVNLLPSSDILIHNIDQTEKINNDNDDINSQLINSIQALNELTAKYALHALQHLLSLNNTQPINENELKRHVRNDEPYFLWLMEALFSLVRQCGLIDQLGNPSLSITNHSLQLSHKQVLDQFPLLKSLLGLLNVNGLQLGPILSGTQSIGDLFINNKDNEQLLGDVLNIISCSKTHKLFQVLIDHLSNHHSKRLRILIVGCGTSSIALPILQQLVSFAEQTDTYVNLLYVDLTETLLTEAEKAFQTILTKDNRKNQLISLSYHVHDIQAEFDESNISAEGHDIVFAANVLQTTVDAIHSVDSLRRLLVPGGLVCLLELTITHSYFDLLFGILPHWWRDRCIRAPLTLDQWVQVIQSASGFDLPIVSSKENQFGNTLIIARKSTLRSTLLRLPEWQDQAWLVLGNRTNDTKDLFDTLLSHLPSSNNILLQDILTTEDICSNIKDMLVKYKQVDIVFAWPLDLIPLGQNNDETVFKRQHELCNVFVRILQTIQQYRQTNASFPYVFLLTQNSQSIGSNQRFNPSAAPLIGLARSLSVEYGSHHIKLIDLQSAASTSSDSSLSTILIQHLINSRTADNLNEIVLHQSMDNSIERFEWHYDLLSSKDPNESSAAVETTIIPQKDADMSPFRLQVAPSRFVSDITWIKQFPLTDTLLPGQLLVRVHCVGVNFRDVLKARGLYPHTRKFAELDKDQPLYDRDSTIGSDLMGTVIRSNSTRFNIGDRVTGLHLFGTFNSHIITTEQSVFRVPEECLMSDEQLGSLPTAFLTAILSLKYRVKLKRGHIVLIHAATGATGQACIQYCQAVNARVIATAGSEEKRRFLREHYGIEHVFNSRDLSFVNKIRSLFPDGVNVVVNSLSGPFLQESVKLLKSHGHFIEMGKRDIFNRSNLSLFELREDCNFHVIDLALHGRDDPDHIQEMLGDMMEYYRTGLFKPIEPLTIFEASDVVNAFTQLSLGQSMGKIVVRLAASDKPLLLKESNSNIRNCENKLERMLSKSFDSHSYKMYAFLEAMFPPIVCDNGTVLISGGLGGLGLTMARWMIEKRRVKRIALLSRRTLAQFEQSDHNPQLDEWIHLKEVAAKQGASIDVVKVDVTQFDAVHGLMERLNKTSHPVRGIIHSAVISDDKLLPKLKSETLTYVMRPKVHGGWNLHQASLLVQAPLHFFIMFSSLRNHLIDAGSSGYNAGNEFFEALAQYRYQQLRLPALAIGLPAISGAGMFHRQKEFLTGLYSAQGLEMLSTVVSFEIIERLFTTQPNCPSPVIFAVNWQKLNAQKDQLSNHQLAEIVEQQANQIESSQITVNNSDHLSKDTLETIVERTRAAVMRQLGMTSIARIDINRSLISQGMDSLVAVSLYNWLVQEWGAFVALAEIFQGISIQQIANQVHKKLNDRVETVATLETTASTNMNQTDQIEEISEAPTTNRTLSYNGMEKIINMLPIKDSKSNVFYISHKTILDTEFIKKHANSQSNVYVIHASNDTSNMDICVHETIAQIRRLQPRGPYSLLPIDKESDCKPYFILAKELKNRGHIVWLGVHKRFEDQAKAIGIDTVEIGGDLELVFSTTSDGIELRRNSSLFSTDTFKRVYHSLWEEWFNGILAGIRDADLIVLTVMSVLFGLSCIEKYPNMKAIGIYGCAYDSTAEFAPPIIATKSQSLFNWINSLEWKILERAHSFLYTDKINQLRANVGLPPIKVNYNQMIRSLFHKPMVTATIYSKHLLPRPSDWLENHHMVGAILEEENYNFEPSDDILTVLNKWKNEKIIYVGLGSHISATFEIDKQLELFNNIQQAIRNNNCKALISLASVEQTVINKLSKDDNIFYLIQLIPHNWLFRNISAAIHHGGAGTTHICIRYGLPALILPNVHDQLSNGDRVFINKLGPRSINLRQVNVKNLTNAIKDLFQNYTMYQTNAKKIGELIRNEDGLGVVENNCVEDCNDVDDDL</sequence>
<dbReference type="InterPro" id="IPR020806">
    <property type="entry name" value="PKS_PP-bd"/>
</dbReference>
<dbReference type="PROSITE" id="PS00606">
    <property type="entry name" value="KS3_1"/>
    <property type="match status" value="1"/>
</dbReference>
<dbReference type="SUPFAM" id="SSF50129">
    <property type="entry name" value="GroES-like"/>
    <property type="match status" value="1"/>
</dbReference>
<dbReference type="GO" id="GO:0008194">
    <property type="term" value="F:UDP-glycosyltransferase activity"/>
    <property type="evidence" value="ECO:0007669"/>
    <property type="project" value="InterPro"/>
</dbReference>
<evidence type="ECO:0008006" key="14">
    <source>
        <dbReference type="Google" id="ProtNLM"/>
    </source>
</evidence>
<dbReference type="Pfam" id="PF16197">
    <property type="entry name" value="KAsynt_C_assoc"/>
    <property type="match status" value="1"/>
</dbReference>
<dbReference type="Gene3D" id="1.10.1200.10">
    <property type="entry name" value="ACP-like"/>
    <property type="match status" value="1"/>
</dbReference>
<dbReference type="OrthoDB" id="329835at2759"/>
<protein>
    <recommendedName>
        <fullName evidence="14">Polyketide synthase</fullName>
    </recommendedName>
</protein>
<dbReference type="InterPro" id="IPR002213">
    <property type="entry name" value="UDP_glucos_trans"/>
</dbReference>
<dbReference type="CDD" id="cd05195">
    <property type="entry name" value="enoyl_red"/>
    <property type="match status" value="1"/>
</dbReference>
<dbReference type="CDD" id="cd03784">
    <property type="entry name" value="GT1_Gtf-like"/>
    <property type="match status" value="1"/>
</dbReference>
<proteinExistence type="predicted"/>
<feature type="domain" description="Carrier" evidence="8">
    <location>
        <begin position="2640"/>
        <end position="2715"/>
    </location>
</feature>
<dbReference type="SMART" id="SM00829">
    <property type="entry name" value="PKS_ER"/>
    <property type="match status" value="1"/>
</dbReference>
<evidence type="ECO:0000256" key="7">
    <source>
        <dbReference type="PROSITE-ProRule" id="PRU01363"/>
    </source>
</evidence>
<dbReference type="InterPro" id="IPR036736">
    <property type="entry name" value="ACP-like_sf"/>
</dbReference>
<dbReference type="PROSITE" id="PS50075">
    <property type="entry name" value="CARRIER"/>
    <property type="match status" value="1"/>
</dbReference>
<dbReference type="Pfam" id="PF06722">
    <property type="entry name" value="EryCIII-like_C"/>
    <property type="match status" value="1"/>
</dbReference>
<organism evidence="12 13">
    <name type="scientific">Adineta steineri</name>
    <dbReference type="NCBI Taxonomy" id="433720"/>
    <lineage>
        <taxon>Eukaryota</taxon>
        <taxon>Metazoa</taxon>
        <taxon>Spiralia</taxon>
        <taxon>Gnathifera</taxon>
        <taxon>Rotifera</taxon>
        <taxon>Eurotatoria</taxon>
        <taxon>Bdelloidea</taxon>
        <taxon>Adinetida</taxon>
        <taxon>Adinetidae</taxon>
        <taxon>Adineta</taxon>
    </lineage>
</organism>
<evidence type="ECO:0000313" key="13">
    <source>
        <dbReference type="Proteomes" id="UP000663832"/>
    </source>
</evidence>
<accession>A0A815Z3N7</accession>
<dbReference type="InterPro" id="IPR020807">
    <property type="entry name" value="PKS_DH"/>
</dbReference>
<dbReference type="InterPro" id="IPR020841">
    <property type="entry name" value="PKS_Beta-ketoAc_synthase_dom"/>
</dbReference>
<evidence type="ECO:0000256" key="4">
    <source>
        <dbReference type="ARBA" id="ARBA00022857"/>
    </source>
</evidence>
<dbReference type="Proteomes" id="UP000663877">
    <property type="component" value="Unassembled WGS sequence"/>
</dbReference>
<dbReference type="SUPFAM" id="SSF53335">
    <property type="entry name" value="S-adenosyl-L-methionine-dependent methyltransferases"/>
    <property type="match status" value="1"/>
</dbReference>
<dbReference type="InterPro" id="IPR032821">
    <property type="entry name" value="PKS_assoc"/>
</dbReference>
<evidence type="ECO:0000256" key="2">
    <source>
        <dbReference type="ARBA" id="ARBA00022553"/>
    </source>
</evidence>
<dbReference type="GO" id="GO:0044550">
    <property type="term" value="P:secondary metabolite biosynthetic process"/>
    <property type="evidence" value="ECO:0007669"/>
    <property type="project" value="UniProtKB-ARBA"/>
</dbReference>
<dbReference type="InterPro" id="IPR029063">
    <property type="entry name" value="SAM-dependent_MTases_sf"/>
</dbReference>
<name>A0A815Z3N7_9BILA</name>
<dbReference type="Pfam" id="PF08659">
    <property type="entry name" value="KR"/>
    <property type="match status" value="1"/>
</dbReference>
<dbReference type="InterPro" id="IPR016039">
    <property type="entry name" value="Thiolase-like"/>
</dbReference>
<dbReference type="UniPathway" id="UPA00094"/>
<evidence type="ECO:0000256" key="3">
    <source>
        <dbReference type="ARBA" id="ARBA00022679"/>
    </source>
</evidence>
<reference evidence="12" key="1">
    <citation type="submission" date="2021-02" db="EMBL/GenBank/DDBJ databases">
        <authorList>
            <person name="Nowell W R."/>
        </authorList>
    </citation>
    <scope>NUCLEOTIDE SEQUENCE</scope>
</reference>
<keyword evidence="6" id="KW-0012">Acyltransferase</keyword>
<dbReference type="SMART" id="SM00822">
    <property type="entry name" value="PKS_KR"/>
    <property type="match status" value="1"/>
</dbReference>
<feature type="region of interest" description="N-terminal hotdog fold" evidence="7">
    <location>
        <begin position="958"/>
        <end position="1118"/>
    </location>
</feature>
<dbReference type="InterPro" id="IPR018201">
    <property type="entry name" value="Ketoacyl_synth_AS"/>
</dbReference>
<dbReference type="GO" id="GO:0016758">
    <property type="term" value="F:hexosyltransferase activity"/>
    <property type="evidence" value="ECO:0007669"/>
    <property type="project" value="UniProtKB-ARBA"/>
</dbReference>
<dbReference type="InterPro" id="IPR014030">
    <property type="entry name" value="Ketoacyl_synth_N"/>
</dbReference>
<dbReference type="InterPro" id="IPR049552">
    <property type="entry name" value="PKS_DH_N"/>
</dbReference>
<feature type="domain" description="PKS/mFAS DH" evidence="10">
    <location>
        <begin position="958"/>
        <end position="1282"/>
    </location>
</feature>
<dbReference type="InterPro" id="IPR014043">
    <property type="entry name" value="Acyl_transferase_dom"/>
</dbReference>
<dbReference type="SUPFAM" id="SSF53756">
    <property type="entry name" value="UDP-Glycosyltransferase/glycogen phosphorylase"/>
    <property type="match status" value="1"/>
</dbReference>
<comment type="caution">
    <text evidence="12">The sequence shown here is derived from an EMBL/GenBank/DDBJ whole genome shotgun (WGS) entry which is preliminary data.</text>
</comment>
<dbReference type="InterPro" id="IPR049900">
    <property type="entry name" value="PKS_mFAS_DH"/>
</dbReference>
<gene>
    <name evidence="11" type="ORF">BJG266_LOCUS32691</name>
    <name evidence="12" type="ORF">QVE165_LOCUS49772</name>
</gene>
<feature type="domain" description="Ketosynthase family 3 (KS3)" evidence="9">
    <location>
        <begin position="7"/>
        <end position="446"/>
    </location>
</feature>
<dbReference type="InterPro" id="IPR020843">
    <property type="entry name" value="ER"/>
</dbReference>
<feature type="active site" description="Proton acceptor; for dehydratase activity" evidence="7">
    <location>
        <position position="991"/>
    </location>
</feature>
<dbReference type="InterPro" id="IPR013149">
    <property type="entry name" value="ADH-like_C"/>
</dbReference>
<evidence type="ECO:0000256" key="5">
    <source>
        <dbReference type="ARBA" id="ARBA00023268"/>
    </source>
</evidence>
<dbReference type="Gene3D" id="3.10.129.110">
    <property type="entry name" value="Polyketide synthase dehydratase"/>
    <property type="match status" value="1"/>
</dbReference>
<dbReference type="SUPFAM" id="SSF51735">
    <property type="entry name" value="NAD(P)-binding Rossmann-fold domains"/>
    <property type="match status" value="3"/>
</dbReference>
<dbReference type="InterPro" id="IPR010610">
    <property type="entry name" value="EryCIII-like_C"/>
</dbReference>
<keyword evidence="4" id="KW-0521">NADP</keyword>
<dbReference type="Proteomes" id="UP000663832">
    <property type="component" value="Unassembled WGS sequence"/>
</dbReference>
<dbReference type="Pfam" id="PF02801">
    <property type="entry name" value="Ketoacyl-synt_C"/>
    <property type="match status" value="1"/>
</dbReference>
<dbReference type="SMART" id="SM00826">
    <property type="entry name" value="PKS_DH"/>
    <property type="match status" value="1"/>
</dbReference>
<keyword evidence="3" id="KW-0808">Transferase</keyword>
<dbReference type="Gene3D" id="3.40.366.10">
    <property type="entry name" value="Malonyl-Coenzyme A Acyl Carrier Protein, domain 2"/>
    <property type="match status" value="1"/>
</dbReference>
<dbReference type="InterPro" id="IPR042104">
    <property type="entry name" value="PKS_dehydratase_sf"/>
</dbReference>
<dbReference type="PROSITE" id="PS52019">
    <property type="entry name" value="PKS_MFAS_DH"/>
    <property type="match status" value="1"/>
</dbReference>
<dbReference type="Pfam" id="PF00109">
    <property type="entry name" value="ketoacyl-synt"/>
    <property type="match status" value="1"/>
</dbReference>
<dbReference type="InterPro" id="IPR057326">
    <property type="entry name" value="KR_dom"/>
</dbReference>
<dbReference type="InterPro" id="IPR036291">
    <property type="entry name" value="NAD(P)-bd_dom_sf"/>
</dbReference>
<dbReference type="Pfam" id="PF21089">
    <property type="entry name" value="PKS_DH_N"/>
    <property type="match status" value="1"/>
</dbReference>